<evidence type="ECO:0000313" key="3">
    <source>
        <dbReference type="Proteomes" id="UP000272238"/>
    </source>
</evidence>
<dbReference type="RefSeq" id="WP_121215032.1">
    <property type="nucleotide sequence ID" value="NZ_JAMYWW010000001.1"/>
</dbReference>
<gene>
    <name evidence="2" type="ORF">D8M03_12045</name>
</gene>
<sequence>MKEFKDKLKEELQSEVPFSADVKKRLMQIPPKRQQTNWKVQTIAASACILLTFLIITQFPQLSKQAFSSEVEPLSIITTDSSNVIDPEYAFLLGDQWMLRGLPMIVEENAQLNYGDYVAYYSTNGIVVSTVLGLSGDKVHMDQGQILVNDKILHVHGLGEKITNDNEDNPLQNPYFFHNISKVIDDFINKEVMTKKGEFVIYDNQSGHTITTITDAQIIGKVIGVQNFKPTFSLSTDEKKLYDAFKESLDIELFRGVSPLSIAKIYIVAEMELDYEIYNALFTTVEDPSTKQIRKYNEKAQKVREAYFTKEIQQLISAYVFAGLENGTFREINDTLGEISYISPINGSETSFNMRKNKKGIWQPAFSRALY</sequence>
<dbReference type="AlphaFoldDB" id="A0A494YYN4"/>
<keyword evidence="1" id="KW-0812">Transmembrane</keyword>
<keyword evidence="1" id="KW-1133">Transmembrane helix</keyword>
<evidence type="ECO:0000256" key="1">
    <source>
        <dbReference type="SAM" id="Phobius"/>
    </source>
</evidence>
<dbReference type="InterPro" id="IPR036286">
    <property type="entry name" value="LexA/Signal_pep-like_sf"/>
</dbReference>
<protein>
    <recommendedName>
        <fullName evidence="4">Signal peptidase I</fullName>
    </recommendedName>
</protein>
<proteinExistence type="predicted"/>
<feature type="transmembrane region" description="Helical" evidence="1">
    <location>
        <begin position="40"/>
        <end position="59"/>
    </location>
</feature>
<evidence type="ECO:0008006" key="4">
    <source>
        <dbReference type="Google" id="ProtNLM"/>
    </source>
</evidence>
<evidence type="ECO:0000313" key="2">
    <source>
        <dbReference type="EMBL" id="RKQ15304.1"/>
    </source>
</evidence>
<dbReference type="Proteomes" id="UP000272238">
    <property type="component" value="Unassembled WGS sequence"/>
</dbReference>
<dbReference type="EMBL" id="RBZN01000031">
    <property type="protein sequence ID" value="RKQ15304.1"/>
    <property type="molecule type" value="Genomic_DNA"/>
</dbReference>
<reference evidence="2 3" key="1">
    <citation type="journal article" date="2016" name="Antonie Van Leeuwenhoek">
        <title>Lysinibacillus endophyticus sp. nov., an indole-3-acetic acid producing endophytic bacterium isolated from corn root (Zea mays cv. Xinken-5).</title>
        <authorList>
            <person name="Yu J."/>
            <person name="Guan X."/>
            <person name="Liu C."/>
            <person name="Xiang W."/>
            <person name="Yu Z."/>
            <person name="Liu X."/>
            <person name="Wang G."/>
        </authorList>
    </citation>
    <scope>NUCLEOTIDE SEQUENCE [LARGE SCALE GENOMIC DNA]</scope>
    <source>
        <strain evidence="2 3">DSM 100506</strain>
    </source>
</reference>
<dbReference type="Gene3D" id="2.10.109.10">
    <property type="entry name" value="Umud Fragment, subunit A"/>
    <property type="match status" value="1"/>
</dbReference>
<keyword evidence="1" id="KW-0472">Membrane</keyword>
<accession>A0A494YYN4</accession>
<organism evidence="2 3">
    <name type="scientific">Ureibacillus endophyticus</name>
    <dbReference type="NCBI Taxonomy" id="1978490"/>
    <lineage>
        <taxon>Bacteria</taxon>
        <taxon>Bacillati</taxon>
        <taxon>Bacillota</taxon>
        <taxon>Bacilli</taxon>
        <taxon>Bacillales</taxon>
        <taxon>Caryophanaceae</taxon>
        <taxon>Ureibacillus</taxon>
    </lineage>
</organism>
<keyword evidence="3" id="KW-1185">Reference proteome</keyword>
<comment type="caution">
    <text evidence="2">The sequence shown here is derived from an EMBL/GenBank/DDBJ whole genome shotgun (WGS) entry which is preliminary data.</text>
</comment>
<dbReference type="OrthoDB" id="2990745at2"/>
<dbReference type="SUPFAM" id="SSF51306">
    <property type="entry name" value="LexA/Signal peptidase"/>
    <property type="match status" value="1"/>
</dbReference>
<name>A0A494YYN4_9BACL</name>